<dbReference type="EMBL" id="CM042010">
    <property type="protein sequence ID" value="KAI3782856.1"/>
    <property type="molecule type" value="Genomic_DNA"/>
</dbReference>
<comment type="caution">
    <text evidence="1">The sequence shown here is derived from an EMBL/GenBank/DDBJ whole genome shotgun (WGS) entry which is preliminary data.</text>
</comment>
<keyword evidence="2" id="KW-1185">Reference proteome</keyword>
<accession>A0ACB9GI17</accession>
<reference evidence="2" key="1">
    <citation type="journal article" date="2022" name="Mol. Ecol. Resour.">
        <title>The genomes of chicory, endive, great burdock and yacon provide insights into Asteraceae palaeo-polyploidization history and plant inulin production.</title>
        <authorList>
            <person name="Fan W."/>
            <person name="Wang S."/>
            <person name="Wang H."/>
            <person name="Wang A."/>
            <person name="Jiang F."/>
            <person name="Liu H."/>
            <person name="Zhao H."/>
            <person name="Xu D."/>
            <person name="Zhang Y."/>
        </authorList>
    </citation>
    <scope>NUCLEOTIDE SEQUENCE [LARGE SCALE GENOMIC DNA]</scope>
    <source>
        <strain evidence="2">cv. Punajuju</strain>
    </source>
</reference>
<proteinExistence type="predicted"/>
<protein>
    <submittedName>
        <fullName evidence="1">Uncharacterized protein</fullName>
    </submittedName>
</protein>
<evidence type="ECO:0000313" key="2">
    <source>
        <dbReference type="Proteomes" id="UP001055811"/>
    </source>
</evidence>
<gene>
    <name evidence="1" type="ORF">L2E82_12914</name>
</gene>
<evidence type="ECO:0000313" key="1">
    <source>
        <dbReference type="EMBL" id="KAI3782856.1"/>
    </source>
</evidence>
<organism evidence="1 2">
    <name type="scientific">Cichorium intybus</name>
    <name type="common">Chicory</name>
    <dbReference type="NCBI Taxonomy" id="13427"/>
    <lineage>
        <taxon>Eukaryota</taxon>
        <taxon>Viridiplantae</taxon>
        <taxon>Streptophyta</taxon>
        <taxon>Embryophyta</taxon>
        <taxon>Tracheophyta</taxon>
        <taxon>Spermatophyta</taxon>
        <taxon>Magnoliopsida</taxon>
        <taxon>eudicotyledons</taxon>
        <taxon>Gunneridae</taxon>
        <taxon>Pentapetalae</taxon>
        <taxon>asterids</taxon>
        <taxon>campanulids</taxon>
        <taxon>Asterales</taxon>
        <taxon>Asteraceae</taxon>
        <taxon>Cichorioideae</taxon>
        <taxon>Cichorieae</taxon>
        <taxon>Cichoriinae</taxon>
        <taxon>Cichorium</taxon>
    </lineage>
</organism>
<sequence length="505" mass="55341">MFNDRRNRPLTRKVGIYNAIIRPYSLSPRSLHISILDSGVRHRSLMAAPEEVAAPVSAQVVGNAFVKQYYHILHQSPGLVHKFYHDNSKLGRPEEDGTMSITTTMNEINAKILSLNYEDFRAEIKYVDAQESLAGGVNVLVTGHLTGKDNIIRNFTQSFFLAPQDIGYFVLNDMFRYMDKPKHNEVPTEDVVVVAPVTPEQEIAPVPDNNTPEEVAELTEDPQPEKIVLEENGEVPILVDEDQNQDQDPAPEVVDEVPDSSQVAVEVNTKIEEIPKKSYASIVMNLKQNGVPFSSPPPVMRKPQPRNQEQQLNNSLTATVVPEPVSNVDTVENGINDEEGEGYSVYIKGLPLSATPAILEEEFKKFGPIKANGIQVRSNRQQQGFCFGFVEFETPDAVQKAIEASPVSIGGRNSVVEEKRSTISRGGSRGRFMVGRGGGGFRNEGVRGRGNYSGGRGYNRGGGDFSGGRNDYGYRSGGRGGAASNRGGSGYQRDNNGGTARIMAQ</sequence>
<dbReference type="Proteomes" id="UP001055811">
    <property type="component" value="Linkage Group LG02"/>
</dbReference>
<name>A0ACB9GI17_CICIN</name>
<reference evidence="1 2" key="2">
    <citation type="journal article" date="2022" name="Mol. Ecol. Resour.">
        <title>The genomes of chicory, endive, great burdock and yacon provide insights into Asteraceae paleo-polyploidization history and plant inulin production.</title>
        <authorList>
            <person name="Fan W."/>
            <person name="Wang S."/>
            <person name="Wang H."/>
            <person name="Wang A."/>
            <person name="Jiang F."/>
            <person name="Liu H."/>
            <person name="Zhao H."/>
            <person name="Xu D."/>
            <person name="Zhang Y."/>
        </authorList>
    </citation>
    <scope>NUCLEOTIDE SEQUENCE [LARGE SCALE GENOMIC DNA]</scope>
    <source>
        <strain evidence="2">cv. Punajuju</strain>
        <tissue evidence="1">Leaves</tissue>
    </source>
</reference>